<sequence>MADDNELDALRRENALLRRRAARLERELASVAPLVEQVKHLAFWDFAPYQIGPDESWVAVDRGKATALMGALAHIDHWNPWGTTIEPRPRP</sequence>
<reference evidence="1 2" key="1">
    <citation type="submission" date="2016-07" db="EMBL/GenBank/DDBJ databases">
        <title>Draft genome sequence of Prauserella sp. YIM 121212, isolated from alkaline soil.</title>
        <authorList>
            <person name="Ruckert C."/>
            <person name="Albersmeier A."/>
            <person name="Jiang C.-L."/>
            <person name="Jiang Y."/>
            <person name="Kalinowski J."/>
            <person name="Schneider O."/>
            <person name="Winkler A."/>
            <person name="Zotchev S.B."/>
        </authorList>
    </citation>
    <scope>NUCLEOTIDE SEQUENCE [LARGE SCALE GENOMIC DNA]</scope>
    <source>
        <strain evidence="1 2">YIM 121212</strain>
    </source>
</reference>
<dbReference type="AlphaFoldDB" id="A0A318MCT1"/>
<comment type="caution">
    <text evidence="1">The sequence shown here is derived from an EMBL/GenBank/DDBJ whole genome shotgun (WGS) entry which is preliminary data.</text>
</comment>
<name>A0A318MCT1_9PSEU</name>
<dbReference type="OrthoDB" id="2974007at2"/>
<protein>
    <submittedName>
        <fullName evidence="1">Uncharacterized protein</fullName>
    </submittedName>
</protein>
<dbReference type="Proteomes" id="UP000247892">
    <property type="component" value="Unassembled WGS sequence"/>
</dbReference>
<organism evidence="1 2">
    <name type="scientific">Prauserella flavalba</name>
    <dbReference type="NCBI Taxonomy" id="1477506"/>
    <lineage>
        <taxon>Bacteria</taxon>
        <taxon>Bacillati</taxon>
        <taxon>Actinomycetota</taxon>
        <taxon>Actinomycetes</taxon>
        <taxon>Pseudonocardiales</taxon>
        <taxon>Pseudonocardiaceae</taxon>
        <taxon>Prauserella</taxon>
    </lineage>
</organism>
<accession>A0A318MCT1</accession>
<keyword evidence="2" id="KW-1185">Reference proteome</keyword>
<proteinExistence type="predicted"/>
<gene>
    <name evidence="1" type="ORF">BA062_15115</name>
</gene>
<dbReference type="RefSeq" id="WP_110336810.1">
    <property type="nucleotide sequence ID" value="NZ_JBHVKT010000003.1"/>
</dbReference>
<evidence type="ECO:0000313" key="1">
    <source>
        <dbReference type="EMBL" id="PXY36689.1"/>
    </source>
</evidence>
<dbReference type="EMBL" id="MASU01000005">
    <property type="protein sequence ID" value="PXY36689.1"/>
    <property type="molecule type" value="Genomic_DNA"/>
</dbReference>
<evidence type="ECO:0000313" key="2">
    <source>
        <dbReference type="Proteomes" id="UP000247892"/>
    </source>
</evidence>